<organism evidence="2 3">
    <name type="scientific">Aphanothece hegewaldii CCALA 016</name>
    <dbReference type="NCBI Taxonomy" id="2107694"/>
    <lineage>
        <taxon>Bacteria</taxon>
        <taxon>Bacillati</taxon>
        <taxon>Cyanobacteriota</taxon>
        <taxon>Cyanophyceae</taxon>
        <taxon>Oscillatoriophycideae</taxon>
        <taxon>Chroococcales</taxon>
        <taxon>Aphanothecaceae</taxon>
        <taxon>Aphanothece</taxon>
    </lineage>
</organism>
<evidence type="ECO:0000313" key="3">
    <source>
        <dbReference type="Proteomes" id="UP000239001"/>
    </source>
</evidence>
<dbReference type="Proteomes" id="UP000239001">
    <property type="component" value="Unassembled WGS sequence"/>
</dbReference>
<comment type="caution">
    <text evidence="2">The sequence shown here is derived from an EMBL/GenBank/DDBJ whole genome shotgun (WGS) entry which is preliminary data.</text>
</comment>
<reference evidence="2 3" key="1">
    <citation type="submission" date="2018-03" db="EMBL/GenBank/DDBJ databases">
        <title>The ancient ancestry and fast evolution of plastids.</title>
        <authorList>
            <person name="Moore K.R."/>
            <person name="Magnabosco C."/>
            <person name="Momper L."/>
            <person name="Gold D.A."/>
            <person name="Bosak T."/>
            <person name="Fournier G.P."/>
        </authorList>
    </citation>
    <scope>NUCLEOTIDE SEQUENCE [LARGE SCALE GENOMIC DNA]</scope>
    <source>
        <strain evidence="2 3">CCALA 016</strain>
    </source>
</reference>
<dbReference type="Gene3D" id="3.90.1570.10">
    <property type="entry name" value="tt1808, chain A"/>
    <property type="match status" value="1"/>
</dbReference>
<dbReference type="OrthoDB" id="5768410at2"/>
<name>A0A2T1LV47_9CHRO</name>
<feature type="domain" description="Putative restriction endonuclease" evidence="1">
    <location>
        <begin position="36"/>
        <end position="183"/>
    </location>
</feature>
<dbReference type="AlphaFoldDB" id="A0A2T1LV47"/>
<dbReference type="SUPFAM" id="SSF52980">
    <property type="entry name" value="Restriction endonuclease-like"/>
    <property type="match status" value="1"/>
</dbReference>
<gene>
    <name evidence="2" type="ORF">C7H19_16185</name>
</gene>
<dbReference type="PANTHER" id="PTHR47152">
    <property type="entry name" value="SLR2084 PROTEIN-RELATED"/>
    <property type="match status" value="1"/>
</dbReference>
<accession>A0A2T1LV47</accession>
<evidence type="ECO:0000259" key="1">
    <source>
        <dbReference type="Pfam" id="PF05685"/>
    </source>
</evidence>
<dbReference type="Pfam" id="PF05685">
    <property type="entry name" value="Uma2"/>
    <property type="match status" value="1"/>
</dbReference>
<dbReference type="RefSeq" id="WP_106457961.1">
    <property type="nucleotide sequence ID" value="NZ_PXOH01000019.1"/>
</dbReference>
<reference evidence="2 3" key="2">
    <citation type="submission" date="2018-03" db="EMBL/GenBank/DDBJ databases">
        <authorList>
            <person name="Keele B.F."/>
        </authorList>
    </citation>
    <scope>NUCLEOTIDE SEQUENCE [LARGE SCALE GENOMIC DNA]</scope>
    <source>
        <strain evidence="2 3">CCALA 016</strain>
    </source>
</reference>
<dbReference type="EMBL" id="PXOH01000019">
    <property type="protein sequence ID" value="PSF35549.1"/>
    <property type="molecule type" value="Genomic_DNA"/>
</dbReference>
<evidence type="ECO:0000313" key="2">
    <source>
        <dbReference type="EMBL" id="PSF35549.1"/>
    </source>
</evidence>
<dbReference type="CDD" id="cd06260">
    <property type="entry name" value="DUF820-like"/>
    <property type="match status" value="1"/>
</dbReference>
<dbReference type="InterPro" id="IPR008538">
    <property type="entry name" value="Uma2"/>
</dbReference>
<dbReference type="InterPro" id="IPR011335">
    <property type="entry name" value="Restrct_endonuc-II-like"/>
</dbReference>
<proteinExistence type="predicted"/>
<dbReference type="InterPro" id="IPR012296">
    <property type="entry name" value="Nuclease_put_TT1808"/>
</dbReference>
<protein>
    <recommendedName>
        <fullName evidence="1">Putative restriction endonuclease domain-containing protein</fullName>
    </recommendedName>
</protein>
<keyword evidence="3" id="KW-1185">Reference proteome</keyword>
<sequence>MLTISQDISYLEQFIKLHDLRNTDFEHIVIINQVTWEQYEAFLETLGERPGISITYLEGMLEIMSPSRRHEISKKLMGILLEAYMFETGIRFYSRGSTTLRSEMAAKGIEPDESYCIGSDKEIPDLAIEIVLTSGGVNSLKVYKDLGVPEVWFWKKGSLLVFSLQNGEYSQVTQSQLLPNLDLKLLASYIDADDPFDALTEFRQKIKNS</sequence>